<protein>
    <submittedName>
        <fullName evidence="1">Uncharacterized protein</fullName>
    </submittedName>
</protein>
<organism evidence="1">
    <name type="scientific">Anguilla anguilla</name>
    <name type="common">European freshwater eel</name>
    <name type="synonym">Muraena anguilla</name>
    <dbReference type="NCBI Taxonomy" id="7936"/>
    <lineage>
        <taxon>Eukaryota</taxon>
        <taxon>Metazoa</taxon>
        <taxon>Chordata</taxon>
        <taxon>Craniata</taxon>
        <taxon>Vertebrata</taxon>
        <taxon>Euteleostomi</taxon>
        <taxon>Actinopterygii</taxon>
        <taxon>Neopterygii</taxon>
        <taxon>Teleostei</taxon>
        <taxon>Anguilliformes</taxon>
        <taxon>Anguillidae</taxon>
        <taxon>Anguilla</taxon>
    </lineage>
</organism>
<reference evidence="1" key="2">
    <citation type="journal article" date="2015" name="Fish Shellfish Immunol.">
        <title>Early steps in the European eel (Anguilla anguilla)-Vibrio vulnificus interaction in the gills: Role of the RtxA13 toxin.</title>
        <authorList>
            <person name="Callol A."/>
            <person name="Pajuelo D."/>
            <person name="Ebbesson L."/>
            <person name="Teles M."/>
            <person name="MacKenzie S."/>
            <person name="Amaro C."/>
        </authorList>
    </citation>
    <scope>NUCLEOTIDE SEQUENCE</scope>
</reference>
<dbReference type="AlphaFoldDB" id="A0A0E9XWJ4"/>
<proteinExistence type="predicted"/>
<name>A0A0E9XWJ4_ANGAN</name>
<evidence type="ECO:0000313" key="1">
    <source>
        <dbReference type="EMBL" id="JAI07030.1"/>
    </source>
</evidence>
<accession>A0A0E9XWJ4</accession>
<sequence>MWLNPTALLVTQSGSSSPLLL</sequence>
<reference evidence="1" key="1">
    <citation type="submission" date="2014-11" db="EMBL/GenBank/DDBJ databases">
        <authorList>
            <person name="Amaro Gonzalez C."/>
        </authorList>
    </citation>
    <scope>NUCLEOTIDE SEQUENCE</scope>
</reference>
<dbReference type="EMBL" id="GBXM01001548">
    <property type="protein sequence ID" value="JAI07030.1"/>
    <property type="molecule type" value="Transcribed_RNA"/>
</dbReference>